<dbReference type="InterPro" id="IPR002403">
    <property type="entry name" value="Cyt_P450_E_grp-IV"/>
</dbReference>
<keyword evidence="4 5" id="KW-0408">Iron</keyword>
<dbReference type="PANTHER" id="PTHR24304:SF4">
    <property type="entry name" value="CYTOCHROME P450"/>
    <property type="match status" value="1"/>
</dbReference>
<dbReference type="Gene3D" id="1.10.630.10">
    <property type="entry name" value="Cytochrome P450"/>
    <property type="match status" value="1"/>
</dbReference>
<comment type="cofactor">
    <cofactor evidence="5">
        <name>heme</name>
        <dbReference type="ChEBI" id="CHEBI:30413"/>
    </cofactor>
</comment>
<feature type="binding site" description="axial binding residue" evidence="5">
    <location>
        <position position="407"/>
    </location>
    <ligand>
        <name>heme</name>
        <dbReference type="ChEBI" id="CHEBI:30413"/>
    </ligand>
    <ligandPart>
        <name>Fe</name>
        <dbReference type="ChEBI" id="CHEBI:18248"/>
    </ligandPart>
</feature>
<dbReference type="Proteomes" id="UP000285060">
    <property type="component" value="Unassembled WGS sequence"/>
</dbReference>
<evidence type="ECO:0000256" key="2">
    <source>
        <dbReference type="ARBA" id="ARBA00022617"/>
    </source>
</evidence>
<reference evidence="6 7" key="1">
    <citation type="submission" date="2018-08" db="EMBL/GenBank/DDBJ databases">
        <title>Aphanomyces genome sequencing and annotation.</title>
        <authorList>
            <person name="Minardi D."/>
            <person name="Oidtmann B."/>
            <person name="Van Der Giezen M."/>
            <person name="Studholme D.J."/>
        </authorList>
    </citation>
    <scope>NUCLEOTIDE SEQUENCE [LARGE SCALE GENOMIC DNA]</scope>
    <source>
        <strain evidence="6 7">NJM0002</strain>
    </source>
</reference>
<sequence>MLDVSSLVQVVLAAIVALAAHRSLTARRPANSFPSVPSWIPFFGASFHFRNGPLAPLQTYTAKYGPVFNLTVLGKTITYVTDASLFPPLVKCPALGLFPLKIKFYERVFGSTSHDDPDVFGFLAKHTRHNILTHLSGSSLAQWTATSHSLFQAKVASGVAKLATDGTSSQNANTVSVYSWLSPIVFQTLVDTFYGQGMCTFTFTTDFDLLESKIVALYAGAPAKWLKIPSSECDSSRPVVVTPIVSERWQFCREKEVDQAAYQLAFVWAMTSNMIRTLFWLLCHLQDNPNAWNAVEDEVRACAQKAATPLSEAVQGCPLLDSAVKETLRLRFSGSVLRVAVAHATVDLPNGTQLAMQPGDEIMLWGGLGYHDPTRFPHPHAFKFDRFARHPELAKDFRPFGLGKFNCPGQYFAVEFVKVAMATLILDTEITHFEGQAMPNYATAGVFAPTDTQAVRMCIRPRPGAAAPQPHDAKIHVPISCA</sequence>
<keyword evidence="2 5" id="KW-0349">Heme</keyword>
<comment type="similarity">
    <text evidence="1">Belongs to the cytochrome P450 family.</text>
</comment>
<dbReference type="InterPro" id="IPR036396">
    <property type="entry name" value="Cyt_P450_sf"/>
</dbReference>
<dbReference type="VEuPathDB" id="FungiDB:H310_04378"/>
<evidence type="ECO:0000313" key="7">
    <source>
        <dbReference type="Proteomes" id="UP000285060"/>
    </source>
</evidence>
<proteinExistence type="inferred from homology"/>
<protein>
    <recommendedName>
        <fullName evidence="8">Cytochrome P450</fullName>
    </recommendedName>
</protein>
<evidence type="ECO:0000256" key="1">
    <source>
        <dbReference type="ARBA" id="ARBA00010617"/>
    </source>
</evidence>
<evidence type="ECO:0000256" key="3">
    <source>
        <dbReference type="ARBA" id="ARBA00022723"/>
    </source>
</evidence>
<evidence type="ECO:0000313" key="6">
    <source>
        <dbReference type="EMBL" id="RHY32435.1"/>
    </source>
</evidence>
<dbReference type="InterPro" id="IPR001128">
    <property type="entry name" value="Cyt_P450"/>
</dbReference>
<evidence type="ECO:0008006" key="8">
    <source>
        <dbReference type="Google" id="ProtNLM"/>
    </source>
</evidence>
<dbReference type="SUPFAM" id="SSF48264">
    <property type="entry name" value="Cytochrome P450"/>
    <property type="match status" value="1"/>
</dbReference>
<evidence type="ECO:0000256" key="5">
    <source>
        <dbReference type="PIRSR" id="PIRSR602403-1"/>
    </source>
</evidence>
<dbReference type="Pfam" id="PF00067">
    <property type="entry name" value="p450"/>
    <property type="match status" value="1"/>
</dbReference>
<accession>A0A418B331</accession>
<dbReference type="PRINTS" id="PR00465">
    <property type="entry name" value="EP450IV"/>
</dbReference>
<dbReference type="GO" id="GO:0042632">
    <property type="term" value="P:cholesterol homeostasis"/>
    <property type="evidence" value="ECO:0007669"/>
    <property type="project" value="TreeGrafter"/>
</dbReference>
<dbReference type="AlphaFoldDB" id="A0A418B331"/>
<gene>
    <name evidence="6" type="ORF">DYB32_002564</name>
</gene>
<keyword evidence="3 5" id="KW-0479">Metal-binding</keyword>
<dbReference type="GO" id="GO:0005506">
    <property type="term" value="F:iron ion binding"/>
    <property type="evidence" value="ECO:0007669"/>
    <property type="project" value="InterPro"/>
</dbReference>
<organism evidence="6 7">
    <name type="scientific">Aphanomyces invadans</name>
    <dbReference type="NCBI Taxonomy" id="157072"/>
    <lineage>
        <taxon>Eukaryota</taxon>
        <taxon>Sar</taxon>
        <taxon>Stramenopiles</taxon>
        <taxon>Oomycota</taxon>
        <taxon>Saprolegniomycetes</taxon>
        <taxon>Saprolegniales</taxon>
        <taxon>Verrucalvaceae</taxon>
        <taxon>Aphanomyces</taxon>
    </lineage>
</organism>
<comment type="caution">
    <text evidence="6">The sequence shown here is derived from an EMBL/GenBank/DDBJ whole genome shotgun (WGS) entry which is preliminary data.</text>
</comment>
<dbReference type="GO" id="GO:0016705">
    <property type="term" value="F:oxidoreductase activity, acting on paired donors, with incorporation or reduction of molecular oxygen"/>
    <property type="evidence" value="ECO:0007669"/>
    <property type="project" value="InterPro"/>
</dbReference>
<evidence type="ECO:0000256" key="4">
    <source>
        <dbReference type="ARBA" id="ARBA00023004"/>
    </source>
</evidence>
<dbReference type="InterPro" id="IPR050529">
    <property type="entry name" value="CYP450_sterol_14alpha_dmase"/>
</dbReference>
<dbReference type="EMBL" id="QUSY01000137">
    <property type="protein sequence ID" value="RHY32435.1"/>
    <property type="molecule type" value="Genomic_DNA"/>
</dbReference>
<dbReference type="PANTHER" id="PTHR24304">
    <property type="entry name" value="CYTOCHROME P450 FAMILY 7"/>
    <property type="match status" value="1"/>
</dbReference>
<keyword evidence="7" id="KW-1185">Reference proteome</keyword>
<dbReference type="GO" id="GO:0020037">
    <property type="term" value="F:heme binding"/>
    <property type="evidence" value="ECO:0007669"/>
    <property type="project" value="InterPro"/>
</dbReference>
<dbReference type="GO" id="GO:0008395">
    <property type="term" value="F:steroid hydroxylase activity"/>
    <property type="evidence" value="ECO:0007669"/>
    <property type="project" value="TreeGrafter"/>
</dbReference>
<name>A0A418B331_9STRA</name>